<evidence type="ECO:0000256" key="2">
    <source>
        <dbReference type="SAM" id="MobiDB-lite"/>
    </source>
</evidence>
<dbReference type="eggNOG" id="ENOG502RHR2">
    <property type="taxonomic scope" value="Eukaryota"/>
</dbReference>
<evidence type="ECO:0000313" key="5">
    <source>
        <dbReference type="Proteomes" id="UP000009131"/>
    </source>
</evidence>
<dbReference type="AlphaFoldDB" id="G7DU63"/>
<organism evidence="4 5">
    <name type="scientific">Mixia osmundae (strain CBS 9802 / IAM 14324 / JCM 22182 / KY 12970)</name>
    <dbReference type="NCBI Taxonomy" id="764103"/>
    <lineage>
        <taxon>Eukaryota</taxon>
        <taxon>Fungi</taxon>
        <taxon>Dikarya</taxon>
        <taxon>Basidiomycota</taxon>
        <taxon>Pucciniomycotina</taxon>
        <taxon>Mixiomycetes</taxon>
        <taxon>Mixiales</taxon>
        <taxon>Mixiaceae</taxon>
        <taxon>Mixia</taxon>
    </lineage>
</organism>
<evidence type="ECO:0000313" key="4">
    <source>
        <dbReference type="EMBL" id="GAA94123.1"/>
    </source>
</evidence>
<dbReference type="InterPro" id="IPR033332">
    <property type="entry name" value="BTG"/>
</dbReference>
<evidence type="ECO:0000259" key="3">
    <source>
        <dbReference type="SMART" id="SM00099"/>
    </source>
</evidence>
<feature type="region of interest" description="Disordered" evidence="2">
    <location>
        <begin position="348"/>
        <end position="392"/>
    </location>
</feature>
<dbReference type="STRING" id="764103.G7DU63"/>
<dbReference type="PANTHER" id="PTHR22978:SF22">
    <property type="entry name" value="BTG FAMILY PROTEIN"/>
    <property type="match status" value="1"/>
</dbReference>
<dbReference type="SUPFAM" id="SSF160696">
    <property type="entry name" value="BTG domain-like"/>
    <property type="match status" value="1"/>
</dbReference>
<reference evidence="4 5" key="2">
    <citation type="journal article" date="2012" name="Open Biol.">
        <title>Characteristics of nucleosomes and linker DNA regions on the genome of the basidiomycete Mixia osmundae revealed by mono- and dinucleosome mapping.</title>
        <authorList>
            <person name="Nishida H."/>
            <person name="Kondo S."/>
            <person name="Matsumoto T."/>
            <person name="Suzuki Y."/>
            <person name="Yoshikawa H."/>
            <person name="Taylor T.D."/>
            <person name="Sugiyama J."/>
        </authorList>
    </citation>
    <scope>NUCLEOTIDE SEQUENCE [LARGE SCALE GENOMIC DNA]</scope>
    <source>
        <strain evidence="5">CBS 9802 / IAM 14324 / JCM 22182 / KY 12970</strain>
    </source>
</reference>
<feature type="compositionally biased region" description="Low complexity" evidence="2">
    <location>
        <begin position="368"/>
        <end position="392"/>
    </location>
</feature>
<dbReference type="Proteomes" id="UP000009131">
    <property type="component" value="Unassembled WGS sequence"/>
</dbReference>
<feature type="compositionally biased region" description="Basic residues" evidence="2">
    <location>
        <begin position="422"/>
        <end position="435"/>
    </location>
</feature>
<accession>G7DU63</accession>
<dbReference type="GO" id="GO:0005634">
    <property type="term" value="C:nucleus"/>
    <property type="evidence" value="ECO:0007669"/>
    <property type="project" value="TreeGrafter"/>
</dbReference>
<sequence>MRKEIAAAAGFLTEQLTAPPSSVTQTQAERFASSLRASLELRYVNHWHLNDAERGSAYRSLSRSGPTHDTHHFDTQLIKAAQAAELPVETVAHQLLRLGERWTLWVDPDVVLFRQGESNANTFREIYPAPGRSSLPSSSSARSLHAIVRSFSLCDIDAALETKTDTASAVASPSKKSRAIQIIDPSTRRESPKPLTDSLITITAAAASSSDVSTSSESTTTLLPAFVEREISPRSSLDTDSIGSTPLLGFDIGSPLSEASSLMSDTSSMLATPSLDLFARPCSRTSTLSRTSSASGSVDIQQSWSQPPIARKESSPEYDGEFALPLAPASQYNSETYAIPVHAPRMNIVRSAPGSPNKARRQRGHLHSASMTSNASSSSNHSSSTSVRSSNTGVVVEHSNGKVGVLGGGVLLGMPNGSQIPKRARGTRTRSRSKSRTTSFFAAAAAAGTDGPHASWASLLNS</sequence>
<feature type="region of interest" description="Disordered" evidence="2">
    <location>
        <begin position="288"/>
        <end position="317"/>
    </location>
</feature>
<dbReference type="Pfam" id="PF07742">
    <property type="entry name" value="BTG"/>
    <property type="match status" value="1"/>
</dbReference>
<name>G7DU63_MIXOS</name>
<dbReference type="RefSeq" id="XP_014569060.1">
    <property type="nucleotide sequence ID" value="XM_014713574.1"/>
</dbReference>
<gene>
    <name evidence="4" type="primary">Mo00771</name>
    <name evidence="4" type="ORF">E5Q_00771</name>
</gene>
<dbReference type="SMART" id="SM00099">
    <property type="entry name" value="btg1"/>
    <property type="match status" value="1"/>
</dbReference>
<dbReference type="OrthoDB" id="19928at2759"/>
<dbReference type="PANTHER" id="PTHR22978">
    <property type="entry name" value="B-CELL TRANSLOCATION GENE"/>
    <property type="match status" value="1"/>
</dbReference>
<dbReference type="GO" id="GO:0005737">
    <property type="term" value="C:cytoplasm"/>
    <property type="evidence" value="ECO:0007669"/>
    <property type="project" value="TreeGrafter"/>
</dbReference>
<dbReference type="InterPro" id="IPR002087">
    <property type="entry name" value="Anti_prolifrtn"/>
</dbReference>
<dbReference type="HOGENOM" id="CLU_491077_0_0_1"/>
<feature type="region of interest" description="Disordered" evidence="2">
    <location>
        <begin position="407"/>
        <end position="437"/>
    </location>
</feature>
<comment type="similarity">
    <text evidence="1">Belongs to the BTG family.</text>
</comment>
<feature type="domain" description="Anti-proliferative protein" evidence="3">
    <location>
        <begin position="1"/>
        <end position="118"/>
    </location>
</feature>
<comment type="caution">
    <text evidence="4">The sequence shown here is derived from an EMBL/GenBank/DDBJ whole genome shotgun (WGS) entry which is preliminary data.</text>
</comment>
<protein>
    <recommendedName>
        <fullName evidence="3">Anti-proliferative protein domain-containing protein</fullName>
    </recommendedName>
</protein>
<feature type="compositionally biased region" description="Low complexity" evidence="2">
    <location>
        <begin position="288"/>
        <end position="297"/>
    </location>
</feature>
<dbReference type="InParanoid" id="G7DU63"/>
<dbReference type="InterPro" id="IPR036054">
    <property type="entry name" value="BTG-like_sf"/>
</dbReference>
<reference evidence="4 5" key="1">
    <citation type="journal article" date="2011" name="J. Gen. Appl. Microbiol.">
        <title>Draft genome sequencing of the enigmatic basidiomycete Mixia osmundae.</title>
        <authorList>
            <person name="Nishida H."/>
            <person name="Nagatsuka Y."/>
            <person name="Sugiyama J."/>
        </authorList>
    </citation>
    <scope>NUCLEOTIDE SEQUENCE [LARGE SCALE GENOMIC DNA]</scope>
    <source>
        <strain evidence="5">CBS 9802 / IAM 14324 / JCM 22182 / KY 12970</strain>
    </source>
</reference>
<dbReference type="Gene3D" id="3.90.640.90">
    <property type="entry name" value="Anti-proliferative protein, N-terminal domain"/>
    <property type="match status" value="1"/>
</dbReference>
<evidence type="ECO:0000256" key="1">
    <source>
        <dbReference type="ARBA" id="ARBA00007989"/>
    </source>
</evidence>
<proteinExistence type="inferred from homology"/>
<keyword evidence="5" id="KW-1185">Reference proteome</keyword>
<dbReference type="EMBL" id="BABT02000028">
    <property type="protein sequence ID" value="GAA94123.1"/>
    <property type="molecule type" value="Genomic_DNA"/>
</dbReference>
<dbReference type="OMA" id="RWTLWVD"/>